<dbReference type="EMBL" id="JAQQDR010000006">
    <property type="protein sequence ID" value="MFM0240271.1"/>
    <property type="molecule type" value="Genomic_DNA"/>
</dbReference>
<proteinExistence type="predicted"/>
<protein>
    <submittedName>
        <fullName evidence="1">DUF4435 domain-containing protein</fullName>
    </submittedName>
</protein>
<dbReference type="RefSeq" id="WP_408262222.1">
    <property type="nucleotide sequence ID" value="NZ_JAQQCK010000006.1"/>
</dbReference>
<accession>A0ABW9BIN3</accession>
<gene>
    <name evidence="1" type="ORF">PQR03_19255</name>
</gene>
<organism evidence="1 2">
    <name type="scientific">Paraburkholderia phytofirmans</name>
    <dbReference type="NCBI Taxonomy" id="261302"/>
    <lineage>
        <taxon>Bacteria</taxon>
        <taxon>Pseudomonadati</taxon>
        <taxon>Pseudomonadota</taxon>
        <taxon>Betaproteobacteria</taxon>
        <taxon>Burkholderiales</taxon>
        <taxon>Burkholderiaceae</taxon>
        <taxon>Paraburkholderia</taxon>
    </lineage>
</organism>
<evidence type="ECO:0000313" key="1">
    <source>
        <dbReference type="EMBL" id="MFM0240271.1"/>
    </source>
</evidence>
<dbReference type="Proteomes" id="UP001629274">
    <property type="component" value="Unassembled WGS sequence"/>
</dbReference>
<reference evidence="1 2" key="1">
    <citation type="journal article" date="2024" name="Chem. Sci.">
        <title>Discovery of megapolipeptins by genome mining of a Burkholderiales bacteria collection.</title>
        <authorList>
            <person name="Paulo B.S."/>
            <person name="Recchia M.J.J."/>
            <person name="Lee S."/>
            <person name="Fergusson C.H."/>
            <person name="Romanowski S.B."/>
            <person name="Hernandez A."/>
            <person name="Krull N."/>
            <person name="Liu D.Y."/>
            <person name="Cavanagh H."/>
            <person name="Bos A."/>
            <person name="Gray C.A."/>
            <person name="Murphy B.T."/>
            <person name="Linington R.G."/>
            <person name="Eustaquio A.S."/>
        </authorList>
    </citation>
    <scope>NUCLEOTIDE SEQUENCE [LARGE SCALE GENOMIC DNA]</scope>
    <source>
        <strain evidence="1 2">RL17-351-BIE-A</strain>
    </source>
</reference>
<comment type="caution">
    <text evidence="1">The sequence shown here is derived from an EMBL/GenBank/DDBJ whole genome shotgun (WGS) entry which is preliminary data.</text>
</comment>
<sequence length="315" mass="35233">MSDAMKLSIDEVLNEAIMSSTPTIIVEGIDDLKTYISLAKDALDDFEVYAVETIDGYSGGCDQVVNAIRDLYQLNDAIHPIENFVLGIIDRDVREFRNELPTEAAIFALNPYSIESHFVCKEVFEAALFQYTRVHPDKLGPVFVQNLFTDIEQQLLDLYYFSLEALKGAVDSGYGADFKYSYSAGRRKQEPTRSDVLAKAAQLDQIAVQFQLQPNLESLKKVAHGKWLLTAFCEIVHSVLSNLSTHCGKYGSEQCDFCRVSILGKCTYRIKEGVSNKTLYSVASENTQLASLDYIRQRMSSISLQTLESAPALEV</sequence>
<name>A0ABW9BIN3_9BURK</name>
<keyword evidence="2" id="KW-1185">Reference proteome</keyword>
<evidence type="ECO:0000313" key="2">
    <source>
        <dbReference type="Proteomes" id="UP001629274"/>
    </source>
</evidence>